<keyword evidence="2" id="KW-1185">Reference proteome</keyword>
<dbReference type="Proteomes" id="UP000278807">
    <property type="component" value="Unassembled WGS sequence"/>
</dbReference>
<proteinExistence type="predicted"/>
<accession>A0A0R3U069</accession>
<evidence type="ECO:0000313" key="1">
    <source>
        <dbReference type="EMBL" id="VDO16094.1"/>
    </source>
</evidence>
<gene>
    <name evidence="1" type="ORF">HNAJ_LOCUS13492</name>
</gene>
<reference evidence="1 2" key="2">
    <citation type="submission" date="2018-11" db="EMBL/GenBank/DDBJ databases">
        <authorList>
            <consortium name="Pathogen Informatics"/>
        </authorList>
    </citation>
    <scope>NUCLEOTIDE SEQUENCE [LARGE SCALE GENOMIC DNA]</scope>
</reference>
<reference evidence="3" key="1">
    <citation type="submission" date="2017-02" db="UniProtKB">
        <authorList>
            <consortium name="WormBaseParasite"/>
        </authorList>
    </citation>
    <scope>IDENTIFICATION</scope>
</reference>
<sequence>MNLSKDVRFASKMACLRTADCRLQFDQQCCEGRPNFQSDQQCCKERPSQSDQQCCEGRPSYTDQQCCEGRPAFF</sequence>
<name>A0A0R3U069_RODNA</name>
<organism evidence="3">
    <name type="scientific">Rodentolepis nana</name>
    <name type="common">Dwarf tapeworm</name>
    <name type="synonym">Hymenolepis nana</name>
    <dbReference type="NCBI Taxonomy" id="102285"/>
    <lineage>
        <taxon>Eukaryota</taxon>
        <taxon>Metazoa</taxon>
        <taxon>Spiralia</taxon>
        <taxon>Lophotrochozoa</taxon>
        <taxon>Platyhelminthes</taxon>
        <taxon>Cestoda</taxon>
        <taxon>Eucestoda</taxon>
        <taxon>Cyclophyllidea</taxon>
        <taxon>Hymenolepididae</taxon>
        <taxon>Rodentolepis</taxon>
    </lineage>
</organism>
<evidence type="ECO:0000313" key="3">
    <source>
        <dbReference type="WBParaSite" id="HNAJ_0001351801-mRNA-1"/>
    </source>
</evidence>
<dbReference type="EMBL" id="UZAE01015519">
    <property type="protein sequence ID" value="VDO16094.1"/>
    <property type="molecule type" value="Genomic_DNA"/>
</dbReference>
<protein>
    <submittedName>
        <fullName evidence="3">EB domain-containing protein</fullName>
    </submittedName>
</protein>
<evidence type="ECO:0000313" key="2">
    <source>
        <dbReference type="Proteomes" id="UP000278807"/>
    </source>
</evidence>
<dbReference type="WBParaSite" id="HNAJ_0001351801-mRNA-1">
    <property type="protein sequence ID" value="HNAJ_0001351801-mRNA-1"/>
    <property type="gene ID" value="HNAJ_0001351801"/>
</dbReference>
<dbReference type="AlphaFoldDB" id="A0A0R3U069"/>